<dbReference type="Proteomes" id="UP000095751">
    <property type="component" value="Unassembled WGS sequence"/>
</dbReference>
<evidence type="ECO:0000313" key="3">
    <source>
        <dbReference type="Proteomes" id="UP000095751"/>
    </source>
</evidence>
<proteinExistence type="predicted"/>
<dbReference type="Pfam" id="PF00194">
    <property type="entry name" value="Carb_anhydrase"/>
    <property type="match status" value="1"/>
</dbReference>
<evidence type="ECO:0000259" key="1">
    <source>
        <dbReference type="PROSITE" id="PS51144"/>
    </source>
</evidence>
<name>A0A1E7F4J8_9STRA</name>
<dbReference type="OrthoDB" id="42956at2759"/>
<keyword evidence="3" id="KW-1185">Reference proteome</keyword>
<dbReference type="InterPro" id="IPR036398">
    <property type="entry name" value="CA_dom_sf"/>
</dbReference>
<dbReference type="AlphaFoldDB" id="A0A1E7F4J8"/>
<dbReference type="Gene3D" id="3.10.200.10">
    <property type="entry name" value="Alpha carbonic anhydrase"/>
    <property type="match status" value="1"/>
</dbReference>
<protein>
    <submittedName>
        <fullName evidence="2">Alpha carbonic anhydrase</fullName>
    </submittedName>
</protein>
<sequence>MLHTHLDKYPARVSSIGVMIRATSDGYNTEFQQVLNLFQIEYNTHANACRTKQRRNLLRTTTTHTTPKRNENQYDYLNSTTTVPQQRMERDLLMTNQYRRFNPYSEALMPGIHFYRYDGSITEPPCMDITWWVMMEPMVISFAQLQQTKDILFSHVDEDCIPTSVHNSDQSVSRPLFPLGTEREIQKCGPEWFASDIDKGHSLGRKC</sequence>
<dbReference type="KEGG" id="fcy:FRACYDRAFT_276598"/>
<organism evidence="2 3">
    <name type="scientific">Fragilariopsis cylindrus CCMP1102</name>
    <dbReference type="NCBI Taxonomy" id="635003"/>
    <lineage>
        <taxon>Eukaryota</taxon>
        <taxon>Sar</taxon>
        <taxon>Stramenopiles</taxon>
        <taxon>Ochrophyta</taxon>
        <taxon>Bacillariophyta</taxon>
        <taxon>Bacillariophyceae</taxon>
        <taxon>Bacillariophycidae</taxon>
        <taxon>Bacillariales</taxon>
        <taxon>Bacillariaceae</taxon>
        <taxon>Fragilariopsis</taxon>
    </lineage>
</organism>
<reference evidence="2 3" key="1">
    <citation type="submission" date="2016-09" db="EMBL/GenBank/DDBJ databases">
        <title>Extensive genetic diversity and differential bi-allelic expression allows diatom success in the polar Southern Ocean.</title>
        <authorList>
            <consortium name="DOE Joint Genome Institute"/>
            <person name="Mock T."/>
            <person name="Otillar R.P."/>
            <person name="Strauss J."/>
            <person name="Dupont C."/>
            <person name="Frickenhaus S."/>
            <person name="Maumus F."/>
            <person name="Mcmullan M."/>
            <person name="Sanges R."/>
            <person name="Schmutz J."/>
            <person name="Toseland A."/>
            <person name="Valas R."/>
            <person name="Veluchamy A."/>
            <person name="Ward B.J."/>
            <person name="Allen A."/>
            <person name="Barry K."/>
            <person name="Falciatore A."/>
            <person name="Ferrante M."/>
            <person name="Fortunato A.E."/>
            <person name="Gloeckner G."/>
            <person name="Gruber A."/>
            <person name="Hipkin R."/>
            <person name="Janech M."/>
            <person name="Kroth P."/>
            <person name="Leese F."/>
            <person name="Lindquist E."/>
            <person name="Lyon B.R."/>
            <person name="Martin J."/>
            <person name="Mayer C."/>
            <person name="Parker M."/>
            <person name="Quesneville H."/>
            <person name="Raymond J."/>
            <person name="Uhlig C."/>
            <person name="Valentin K.U."/>
            <person name="Worden A.Z."/>
            <person name="Armbrust E.V."/>
            <person name="Bowler C."/>
            <person name="Green B."/>
            <person name="Moulton V."/>
            <person name="Van Oosterhout C."/>
            <person name="Grigoriev I."/>
        </authorList>
    </citation>
    <scope>NUCLEOTIDE SEQUENCE [LARGE SCALE GENOMIC DNA]</scope>
    <source>
        <strain evidence="2 3">CCMP1102</strain>
    </source>
</reference>
<gene>
    <name evidence="2" type="primary">ACA1</name>
    <name evidence="2" type="ORF">FRACYDRAFT_276598</name>
</gene>
<evidence type="ECO:0000313" key="2">
    <source>
        <dbReference type="EMBL" id="OEU12935.1"/>
    </source>
</evidence>
<dbReference type="PROSITE" id="PS51144">
    <property type="entry name" value="ALPHA_CA_2"/>
    <property type="match status" value="1"/>
</dbReference>
<dbReference type="SUPFAM" id="SSF51069">
    <property type="entry name" value="Carbonic anhydrase"/>
    <property type="match status" value="1"/>
</dbReference>
<accession>A0A1E7F4J8</accession>
<dbReference type="InterPro" id="IPR001148">
    <property type="entry name" value="CA_dom"/>
</dbReference>
<dbReference type="InParanoid" id="A0A1E7F4J8"/>
<dbReference type="EMBL" id="KV784364">
    <property type="protein sequence ID" value="OEU12935.1"/>
    <property type="molecule type" value="Genomic_DNA"/>
</dbReference>
<feature type="domain" description="Alpha-carbonic anhydrase" evidence="1">
    <location>
        <begin position="1"/>
        <end position="180"/>
    </location>
</feature>